<reference evidence="2 3" key="1">
    <citation type="journal article" date="2019" name="Commun. Biol.">
        <title>The bagworm genome reveals a unique fibroin gene that provides high tensile strength.</title>
        <authorList>
            <person name="Kono N."/>
            <person name="Nakamura H."/>
            <person name="Ohtoshi R."/>
            <person name="Tomita M."/>
            <person name="Numata K."/>
            <person name="Arakawa K."/>
        </authorList>
    </citation>
    <scope>NUCLEOTIDE SEQUENCE [LARGE SCALE GENOMIC DNA]</scope>
</reference>
<keyword evidence="3" id="KW-1185">Reference proteome</keyword>
<dbReference type="EMBL" id="BGZK01002633">
    <property type="protein sequence ID" value="GBP95456.1"/>
    <property type="molecule type" value="Genomic_DNA"/>
</dbReference>
<sequence>MLAHCASEQSATRLTKGRQRTKSLGLRVSMDGDDHCLSGGLHTRLLLENERGRRSPQPLARRQAAITKNNPAACCMPEFPAGLQGTVSLKSVAVARDRTECTKCRATAACRRLCHCALAVD</sequence>
<dbReference type="Proteomes" id="UP000299102">
    <property type="component" value="Unassembled WGS sequence"/>
</dbReference>
<evidence type="ECO:0000313" key="2">
    <source>
        <dbReference type="EMBL" id="GBP95456.1"/>
    </source>
</evidence>
<dbReference type="AlphaFoldDB" id="A0A4C2A436"/>
<organism evidence="2 3">
    <name type="scientific">Eumeta variegata</name>
    <name type="common">Bagworm moth</name>
    <name type="synonym">Eumeta japonica</name>
    <dbReference type="NCBI Taxonomy" id="151549"/>
    <lineage>
        <taxon>Eukaryota</taxon>
        <taxon>Metazoa</taxon>
        <taxon>Ecdysozoa</taxon>
        <taxon>Arthropoda</taxon>
        <taxon>Hexapoda</taxon>
        <taxon>Insecta</taxon>
        <taxon>Pterygota</taxon>
        <taxon>Neoptera</taxon>
        <taxon>Endopterygota</taxon>
        <taxon>Lepidoptera</taxon>
        <taxon>Glossata</taxon>
        <taxon>Ditrysia</taxon>
        <taxon>Tineoidea</taxon>
        <taxon>Psychidae</taxon>
        <taxon>Oiketicinae</taxon>
        <taxon>Eumeta</taxon>
    </lineage>
</organism>
<evidence type="ECO:0000256" key="1">
    <source>
        <dbReference type="SAM" id="MobiDB-lite"/>
    </source>
</evidence>
<accession>A0A4C2A436</accession>
<feature type="region of interest" description="Disordered" evidence="1">
    <location>
        <begin position="1"/>
        <end position="20"/>
    </location>
</feature>
<name>A0A4C2A436_EUMVA</name>
<evidence type="ECO:0000313" key="3">
    <source>
        <dbReference type="Proteomes" id="UP000299102"/>
    </source>
</evidence>
<gene>
    <name evidence="2" type="ORF">EVAR_50228_1</name>
</gene>
<comment type="caution">
    <text evidence="2">The sequence shown here is derived from an EMBL/GenBank/DDBJ whole genome shotgun (WGS) entry which is preliminary data.</text>
</comment>
<proteinExistence type="predicted"/>
<protein>
    <submittedName>
        <fullName evidence="2">Uncharacterized protein</fullName>
    </submittedName>
</protein>